<feature type="transmembrane region" description="Helical" evidence="2">
    <location>
        <begin position="330"/>
        <end position="351"/>
    </location>
</feature>
<keyword evidence="2" id="KW-0472">Membrane</keyword>
<dbReference type="Proteomes" id="UP001219933">
    <property type="component" value="Chromosome 4"/>
</dbReference>
<evidence type="ECO:0000313" key="4">
    <source>
        <dbReference type="EMBL" id="WFD35855.1"/>
    </source>
</evidence>
<evidence type="ECO:0000313" key="5">
    <source>
        <dbReference type="Proteomes" id="UP001219933"/>
    </source>
</evidence>
<feature type="transmembrane region" description="Helical" evidence="2">
    <location>
        <begin position="363"/>
        <end position="383"/>
    </location>
</feature>
<dbReference type="EMBL" id="CP119880">
    <property type="protein sequence ID" value="WFD35855.1"/>
    <property type="molecule type" value="Genomic_DNA"/>
</dbReference>
<keyword evidence="2" id="KW-0812">Transmembrane</keyword>
<feature type="transmembrane region" description="Helical" evidence="2">
    <location>
        <begin position="287"/>
        <end position="310"/>
    </location>
</feature>
<protein>
    <recommendedName>
        <fullName evidence="3">DUF3533 domain-containing protein</fullName>
    </recommendedName>
</protein>
<evidence type="ECO:0000259" key="3">
    <source>
        <dbReference type="Pfam" id="PF12051"/>
    </source>
</evidence>
<organism evidence="4 5">
    <name type="scientific">Malassezia cuniculi</name>
    <dbReference type="NCBI Taxonomy" id="948313"/>
    <lineage>
        <taxon>Eukaryota</taxon>
        <taxon>Fungi</taxon>
        <taxon>Dikarya</taxon>
        <taxon>Basidiomycota</taxon>
        <taxon>Ustilaginomycotina</taxon>
        <taxon>Malasseziomycetes</taxon>
        <taxon>Malasseziales</taxon>
        <taxon>Malasseziaceae</taxon>
        <taxon>Malassezia</taxon>
    </lineage>
</organism>
<dbReference type="InterPro" id="IPR022703">
    <property type="entry name" value="DUF3533"/>
</dbReference>
<dbReference type="AlphaFoldDB" id="A0AAF0EVK2"/>
<feature type="region of interest" description="Disordered" evidence="1">
    <location>
        <begin position="1"/>
        <end position="63"/>
    </location>
</feature>
<dbReference type="GO" id="GO:0016020">
    <property type="term" value="C:membrane"/>
    <property type="evidence" value="ECO:0007669"/>
    <property type="project" value="TreeGrafter"/>
</dbReference>
<evidence type="ECO:0000256" key="1">
    <source>
        <dbReference type="SAM" id="MobiDB-lite"/>
    </source>
</evidence>
<feature type="domain" description="DUF3533" evidence="3">
    <location>
        <begin position="97"/>
        <end position="464"/>
    </location>
</feature>
<keyword evidence="5" id="KW-1185">Reference proteome</keyword>
<evidence type="ECO:0000256" key="2">
    <source>
        <dbReference type="SAM" id="Phobius"/>
    </source>
</evidence>
<gene>
    <name evidence="4" type="ORF">MCUN1_002723</name>
</gene>
<name>A0AAF0EVK2_9BASI</name>
<feature type="transmembrane region" description="Helical" evidence="2">
    <location>
        <begin position="395"/>
        <end position="413"/>
    </location>
</feature>
<accession>A0AAF0EVK2</accession>
<dbReference type="PANTHER" id="PTHR34814:SF1">
    <property type="entry name" value="NITROSOGUANIDINE RESISTANCE PROTEIN SNG1"/>
    <property type="match status" value="1"/>
</dbReference>
<feature type="compositionally biased region" description="Low complexity" evidence="1">
    <location>
        <begin position="21"/>
        <end position="30"/>
    </location>
</feature>
<reference evidence="4" key="1">
    <citation type="submission" date="2023-03" db="EMBL/GenBank/DDBJ databases">
        <title>Mating type loci evolution in Malassezia.</title>
        <authorList>
            <person name="Coelho M.A."/>
        </authorList>
    </citation>
    <scope>NUCLEOTIDE SEQUENCE</scope>
    <source>
        <strain evidence="4">CBS 11721</strain>
    </source>
</reference>
<sequence>MHILGARRPSFATAPERRPSSHSAPSIAPSTRSRRSSHQFVLRDNESIIHPPEPYDPDDKDTQDDPDLKLFAYPFWAPELADVRKAYLIPVAMVTTFMCIVVWLFFGLYWASLFNVSDRAANLSGWIINRDNSTIGNALQDALLAASGNRTVSWSSRDPALYPSPADVMHAVDPNYDTWIVVDIAAGATDALRRAQLSADPAWDPASVVAMYYSDARSYQTYPGMIISPTNAILAAASTRVVRQLAQQTFANNASALAATLRDAPHTLIGALDVRAVNMHPWNNPVAIAPTFVGMIYLLILAFQVTMASFMSRQAIKNHLTFRAYLAMRFCTPAVAYIFISLMVSLINIAFELPYGASFSYGAGFMIWWCLSYTGMLVCGLALESVITIIGPKFIGIFLIFFIISNVSVANYPPEVMNRFFHYAYAMPFYQMRQVYTTILFDTGKHIYILKYFGILWAWMALILLTMPFIVWIDYNRVRHSRLHGDGTAPSH</sequence>
<feature type="transmembrane region" description="Helical" evidence="2">
    <location>
        <begin position="452"/>
        <end position="473"/>
    </location>
</feature>
<keyword evidence="2" id="KW-1133">Transmembrane helix</keyword>
<proteinExistence type="predicted"/>
<dbReference type="PANTHER" id="PTHR34814">
    <property type="entry name" value="NITROSOGUANIDINE RESISTANCE PROTEIN SNG1"/>
    <property type="match status" value="1"/>
</dbReference>
<feature type="transmembrane region" description="Helical" evidence="2">
    <location>
        <begin position="87"/>
        <end position="111"/>
    </location>
</feature>
<dbReference type="Pfam" id="PF12051">
    <property type="entry name" value="DUF3533"/>
    <property type="match status" value="1"/>
</dbReference>
<dbReference type="InterPro" id="IPR053001">
    <property type="entry name" value="MNNG_permease-like"/>
</dbReference>